<protein>
    <submittedName>
        <fullName evidence="2">Uncharacterized protein</fullName>
    </submittedName>
</protein>
<dbReference type="AlphaFoldDB" id="A0A392W390"/>
<proteinExistence type="predicted"/>
<feature type="non-terminal residue" evidence="2">
    <location>
        <position position="43"/>
    </location>
</feature>
<keyword evidence="3" id="KW-1185">Reference proteome</keyword>
<organism evidence="2 3">
    <name type="scientific">Trifolium medium</name>
    <dbReference type="NCBI Taxonomy" id="97028"/>
    <lineage>
        <taxon>Eukaryota</taxon>
        <taxon>Viridiplantae</taxon>
        <taxon>Streptophyta</taxon>
        <taxon>Embryophyta</taxon>
        <taxon>Tracheophyta</taxon>
        <taxon>Spermatophyta</taxon>
        <taxon>Magnoliopsida</taxon>
        <taxon>eudicotyledons</taxon>
        <taxon>Gunneridae</taxon>
        <taxon>Pentapetalae</taxon>
        <taxon>rosids</taxon>
        <taxon>fabids</taxon>
        <taxon>Fabales</taxon>
        <taxon>Fabaceae</taxon>
        <taxon>Papilionoideae</taxon>
        <taxon>50 kb inversion clade</taxon>
        <taxon>NPAAA clade</taxon>
        <taxon>Hologalegina</taxon>
        <taxon>IRL clade</taxon>
        <taxon>Trifolieae</taxon>
        <taxon>Trifolium</taxon>
    </lineage>
</organism>
<comment type="caution">
    <text evidence="2">The sequence shown here is derived from an EMBL/GenBank/DDBJ whole genome shotgun (WGS) entry which is preliminary data.</text>
</comment>
<feature type="region of interest" description="Disordered" evidence="1">
    <location>
        <begin position="1"/>
        <end position="24"/>
    </location>
</feature>
<reference evidence="2 3" key="1">
    <citation type="journal article" date="2018" name="Front. Plant Sci.">
        <title>Red Clover (Trifolium pratense) and Zigzag Clover (T. medium) - A Picture of Genomic Similarities and Differences.</title>
        <authorList>
            <person name="Dluhosova J."/>
            <person name="Istvanek J."/>
            <person name="Nedelnik J."/>
            <person name="Repkova J."/>
        </authorList>
    </citation>
    <scope>NUCLEOTIDE SEQUENCE [LARGE SCALE GENOMIC DNA]</scope>
    <source>
        <strain evidence="3">cv. 10/8</strain>
        <tissue evidence="2">Leaf</tissue>
    </source>
</reference>
<accession>A0A392W390</accession>
<sequence>MHVADVSSADSPSRSHNRNPVMASGEASCEIHLRFQVLEITHL</sequence>
<dbReference type="Proteomes" id="UP000265520">
    <property type="component" value="Unassembled WGS sequence"/>
</dbReference>
<evidence type="ECO:0000313" key="3">
    <source>
        <dbReference type="Proteomes" id="UP000265520"/>
    </source>
</evidence>
<name>A0A392W390_9FABA</name>
<evidence type="ECO:0000313" key="2">
    <source>
        <dbReference type="EMBL" id="MCI94229.1"/>
    </source>
</evidence>
<evidence type="ECO:0000256" key="1">
    <source>
        <dbReference type="SAM" id="MobiDB-lite"/>
    </source>
</evidence>
<dbReference type="EMBL" id="LXQA011350718">
    <property type="protein sequence ID" value="MCI94229.1"/>
    <property type="molecule type" value="Genomic_DNA"/>
</dbReference>